<accession>A0A2J6T8N7</accession>
<dbReference type="InParanoid" id="A0A2J6T8N7"/>
<proteinExistence type="predicted"/>
<dbReference type="Proteomes" id="UP000235371">
    <property type="component" value="Unassembled WGS sequence"/>
</dbReference>
<organism evidence="2 3">
    <name type="scientific">Hyaloscypha bicolor E</name>
    <dbReference type="NCBI Taxonomy" id="1095630"/>
    <lineage>
        <taxon>Eukaryota</taxon>
        <taxon>Fungi</taxon>
        <taxon>Dikarya</taxon>
        <taxon>Ascomycota</taxon>
        <taxon>Pezizomycotina</taxon>
        <taxon>Leotiomycetes</taxon>
        <taxon>Helotiales</taxon>
        <taxon>Hyaloscyphaceae</taxon>
        <taxon>Hyaloscypha</taxon>
        <taxon>Hyaloscypha bicolor</taxon>
    </lineage>
</organism>
<keyword evidence="1" id="KW-1133">Transmembrane helix</keyword>
<feature type="transmembrane region" description="Helical" evidence="1">
    <location>
        <begin position="229"/>
        <end position="247"/>
    </location>
</feature>
<feature type="transmembrane region" description="Helical" evidence="1">
    <location>
        <begin position="178"/>
        <end position="197"/>
    </location>
</feature>
<sequence length="307" mass="33905">MFTAFFTPSIGGLDPIGRLQAIAFLVDLIPLQVIWMVEGSRVGDVGRITAKFRTAITLLTQLGGIAYVAPIYCFLHYIESPLSRYPTEKERSVKRNELKTTLPTIGLAYIAPTVAMFSVPGLVNRQWINGVFFQPFPLYAAVVQRLLARFAKQIEGEEENVKDRGENENADLSGLINLAYGLSGAASAGVYLYLWLFSPVPMSRIFFSNLRNPEAEHTMLYGAAKVLRYDQICSFGAGAVWTLLHFWDLKREGLLKVGLGRIVGVFAGTMVVCGPGAGMAVMWAWRESVLRAWKPSEGFDSAPQLAE</sequence>
<dbReference type="EMBL" id="KZ613816">
    <property type="protein sequence ID" value="PMD59381.1"/>
    <property type="molecule type" value="Genomic_DNA"/>
</dbReference>
<keyword evidence="1" id="KW-0472">Membrane</keyword>
<feature type="transmembrane region" description="Helical" evidence="1">
    <location>
        <begin position="20"/>
        <end position="37"/>
    </location>
</feature>
<feature type="transmembrane region" description="Helical" evidence="1">
    <location>
        <begin position="259"/>
        <end position="285"/>
    </location>
</feature>
<keyword evidence="3" id="KW-1185">Reference proteome</keyword>
<feature type="transmembrane region" description="Helical" evidence="1">
    <location>
        <begin position="58"/>
        <end position="78"/>
    </location>
</feature>
<dbReference type="GeneID" id="36588407"/>
<dbReference type="OrthoDB" id="10029326at2759"/>
<gene>
    <name evidence="2" type="ORF">K444DRAFT_613354</name>
</gene>
<evidence type="ECO:0000313" key="2">
    <source>
        <dbReference type="EMBL" id="PMD59381.1"/>
    </source>
</evidence>
<dbReference type="AlphaFoldDB" id="A0A2J6T8N7"/>
<dbReference type="STRING" id="1095630.A0A2J6T8N7"/>
<protein>
    <submittedName>
        <fullName evidence="2">Uncharacterized protein</fullName>
    </submittedName>
</protein>
<dbReference type="RefSeq" id="XP_024736285.1">
    <property type="nucleotide sequence ID" value="XM_024880330.1"/>
</dbReference>
<evidence type="ECO:0000313" key="3">
    <source>
        <dbReference type="Proteomes" id="UP000235371"/>
    </source>
</evidence>
<keyword evidence="1" id="KW-0812">Transmembrane</keyword>
<name>A0A2J6T8N7_9HELO</name>
<reference evidence="2 3" key="1">
    <citation type="submission" date="2016-04" db="EMBL/GenBank/DDBJ databases">
        <title>A degradative enzymes factory behind the ericoid mycorrhizal symbiosis.</title>
        <authorList>
            <consortium name="DOE Joint Genome Institute"/>
            <person name="Martino E."/>
            <person name="Morin E."/>
            <person name="Grelet G."/>
            <person name="Kuo A."/>
            <person name="Kohler A."/>
            <person name="Daghino S."/>
            <person name="Barry K."/>
            <person name="Choi C."/>
            <person name="Cichocki N."/>
            <person name="Clum A."/>
            <person name="Copeland A."/>
            <person name="Hainaut M."/>
            <person name="Haridas S."/>
            <person name="Labutti K."/>
            <person name="Lindquist E."/>
            <person name="Lipzen A."/>
            <person name="Khouja H.-R."/>
            <person name="Murat C."/>
            <person name="Ohm R."/>
            <person name="Olson A."/>
            <person name="Spatafora J."/>
            <person name="Veneault-Fourrey C."/>
            <person name="Henrissat B."/>
            <person name="Grigoriev I."/>
            <person name="Martin F."/>
            <person name="Perotto S."/>
        </authorList>
    </citation>
    <scope>NUCLEOTIDE SEQUENCE [LARGE SCALE GENOMIC DNA]</scope>
    <source>
        <strain evidence="2 3">E</strain>
    </source>
</reference>
<evidence type="ECO:0000256" key="1">
    <source>
        <dbReference type="SAM" id="Phobius"/>
    </source>
</evidence>